<protein>
    <recommendedName>
        <fullName evidence="3">Ribbon-helix-helix protein CopG domain-containing protein</fullName>
    </recommendedName>
</protein>
<comment type="caution">
    <text evidence="1">The sequence shown here is derived from an EMBL/GenBank/DDBJ whole genome shotgun (WGS) entry which is preliminary data.</text>
</comment>
<dbReference type="EMBL" id="BAABMM010000051">
    <property type="protein sequence ID" value="GAA5253127.1"/>
    <property type="molecule type" value="Genomic_DNA"/>
</dbReference>
<name>A0ABP9TYZ5_9RICK</name>
<accession>A0ABP9TYZ5</accession>
<reference evidence="1 2" key="1">
    <citation type="journal article" date="2024" name="Microbiol. Immunol.">
        <title>Discovery of a novel spotted fever group Rickettsia, 'Candidatus Rickettsia kedanie,' in unfed larval chigger mites, Leptotrombidium scutellare.</title>
        <authorList>
            <person name="Ogawa M."/>
            <person name="Matsutani M."/>
            <person name="Katayama T."/>
            <person name="Takada N."/>
            <person name="Noda S."/>
            <person name="Takahashi M."/>
            <person name="Kageyama D."/>
            <person name="Hanaoka N."/>
            <person name="Ebihara H."/>
        </authorList>
    </citation>
    <scope>NUCLEOTIDE SEQUENCE [LARGE SCALE GENOMIC DNA]</scope>
    <source>
        <strain evidence="1 2">KNCP2-13</strain>
    </source>
</reference>
<gene>
    <name evidence="1" type="ORF">KNCP2_14170</name>
</gene>
<dbReference type="Proteomes" id="UP001628124">
    <property type="component" value="Unassembled WGS sequence"/>
</dbReference>
<proteinExistence type="predicted"/>
<evidence type="ECO:0008006" key="3">
    <source>
        <dbReference type="Google" id="ProtNLM"/>
    </source>
</evidence>
<evidence type="ECO:0000313" key="2">
    <source>
        <dbReference type="Proteomes" id="UP001628124"/>
    </source>
</evidence>
<evidence type="ECO:0000313" key="1">
    <source>
        <dbReference type="EMBL" id="GAA5253127.1"/>
    </source>
</evidence>
<keyword evidence="2" id="KW-1185">Reference proteome</keyword>
<sequence length="61" mass="7334">MSLKYKTKVYFSLSDDLLEFVEEQSHILNMTKSKYITKVLLKEYEKYQKKKIDKIIEGVNI</sequence>
<organism evidence="1 2">
    <name type="scientific">Candidatus Rickettsia kedanie</name>
    <dbReference type="NCBI Taxonomy" id="3115352"/>
    <lineage>
        <taxon>Bacteria</taxon>
        <taxon>Pseudomonadati</taxon>
        <taxon>Pseudomonadota</taxon>
        <taxon>Alphaproteobacteria</taxon>
        <taxon>Rickettsiales</taxon>
        <taxon>Rickettsiaceae</taxon>
        <taxon>Rickettsieae</taxon>
        <taxon>Rickettsia</taxon>
        <taxon>spotted fever group</taxon>
    </lineage>
</organism>